<dbReference type="EMBL" id="JBGNUJ010000012">
    <property type="protein sequence ID" value="KAL3952680.1"/>
    <property type="molecule type" value="Genomic_DNA"/>
</dbReference>
<accession>A0ACC4D8H6</accession>
<organism evidence="1 2">
    <name type="scientific">Purpureocillium lilacinum</name>
    <name type="common">Paecilomyces lilacinus</name>
    <dbReference type="NCBI Taxonomy" id="33203"/>
    <lineage>
        <taxon>Eukaryota</taxon>
        <taxon>Fungi</taxon>
        <taxon>Dikarya</taxon>
        <taxon>Ascomycota</taxon>
        <taxon>Pezizomycotina</taxon>
        <taxon>Sordariomycetes</taxon>
        <taxon>Hypocreomycetidae</taxon>
        <taxon>Hypocreales</taxon>
        <taxon>Ophiocordycipitaceae</taxon>
        <taxon>Purpureocillium</taxon>
    </lineage>
</organism>
<protein>
    <submittedName>
        <fullName evidence="1">Uncharacterized protein</fullName>
    </submittedName>
</protein>
<name>A0ACC4D8H6_PURLI</name>
<sequence length="330" mass="35772">MATTLFALVALLLTGFIGTVSVLADFIHPPPWIKDSKRPFQDNARYTWGTEIAVEWKNDHDNETNLLLGLHFPRKIEQPDSDWFQFINKGKYHEVLFPCVYLIICPEAEFLSELYSVTTASWNVTLFGNEDLVPAGSDAICYLSLWYAGTNFVIFSSSYFNVSLPRKEPSTTIANSGTTTSVGTSASIMGPTGVVSTSTATPSANSEPSSSARLSSAAAAGIGVGVTLGSILALSGLGVTLRRRYKRRREAMRAADEQQRQRPPEQEPRSESEPQVTQKPSELDACMRKTVISELDGSSLIGGGSAVIFRTSHDSGSQAGYRIAGSRSST</sequence>
<evidence type="ECO:0000313" key="2">
    <source>
        <dbReference type="Proteomes" id="UP001638806"/>
    </source>
</evidence>
<keyword evidence="2" id="KW-1185">Reference proteome</keyword>
<reference evidence="1" key="1">
    <citation type="submission" date="2024-12" db="EMBL/GenBank/DDBJ databases">
        <title>Comparative genomics and development of molecular markers within Purpureocillium lilacinum and among Purpureocillium species.</title>
        <authorList>
            <person name="Yeh Z.-Y."/>
            <person name="Ni N.-T."/>
            <person name="Lo P.-H."/>
            <person name="Mushyakhwo K."/>
            <person name="Lin C.-F."/>
            <person name="Nai Y.-S."/>
        </authorList>
    </citation>
    <scope>NUCLEOTIDE SEQUENCE</scope>
    <source>
        <strain evidence="1">NCHU-NPUST-175</strain>
    </source>
</reference>
<evidence type="ECO:0000313" key="1">
    <source>
        <dbReference type="EMBL" id="KAL3952680.1"/>
    </source>
</evidence>
<proteinExistence type="predicted"/>
<dbReference type="Proteomes" id="UP001638806">
    <property type="component" value="Unassembled WGS sequence"/>
</dbReference>
<gene>
    <name evidence="1" type="ORF">ACCO45_012623</name>
</gene>
<comment type="caution">
    <text evidence="1">The sequence shown here is derived from an EMBL/GenBank/DDBJ whole genome shotgun (WGS) entry which is preliminary data.</text>
</comment>